<dbReference type="PROSITE" id="PS50005">
    <property type="entry name" value="TPR"/>
    <property type="match status" value="1"/>
</dbReference>
<dbReference type="GO" id="GO:0097363">
    <property type="term" value="F:protein O-acetylglucosaminyltransferase activity"/>
    <property type="evidence" value="ECO:0007669"/>
    <property type="project" value="UniProtKB-EC"/>
</dbReference>
<dbReference type="VEuPathDB" id="FungiDB:DD237_003203"/>
<accession>A0A3M6VFB6</accession>
<dbReference type="SUPFAM" id="SSF48452">
    <property type="entry name" value="TPR-like"/>
    <property type="match status" value="1"/>
</dbReference>
<evidence type="ECO:0000256" key="7">
    <source>
        <dbReference type="ARBA" id="ARBA00022803"/>
    </source>
</evidence>
<evidence type="ECO:0000313" key="12">
    <source>
        <dbReference type="Proteomes" id="UP000282087"/>
    </source>
</evidence>
<dbReference type="InterPro" id="IPR019734">
    <property type="entry name" value="TPR_rpt"/>
</dbReference>
<evidence type="ECO:0000313" key="11">
    <source>
        <dbReference type="EMBL" id="RMX65067.1"/>
    </source>
</evidence>
<evidence type="ECO:0000256" key="9">
    <source>
        <dbReference type="SAM" id="SignalP"/>
    </source>
</evidence>
<proteinExistence type="inferred from homology"/>
<evidence type="ECO:0000256" key="1">
    <source>
        <dbReference type="ARBA" id="ARBA00004922"/>
    </source>
</evidence>
<keyword evidence="4" id="KW-0328">Glycosyltransferase</keyword>
<dbReference type="Pfam" id="PF13844">
    <property type="entry name" value="Glyco_transf_41"/>
    <property type="match status" value="1"/>
</dbReference>
<comment type="similarity">
    <text evidence="2">Belongs to the glycosyltransferase 41 family. O-GlcNAc transferase subfamily.</text>
</comment>
<dbReference type="InterPro" id="IPR029489">
    <property type="entry name" value="OGT/SEC/SPY_C"/>
</dbReference>
<evidence type="ECO:0000259" key="10">
    <source>
        <dbReference type="Pfam" id="PF13844"/>
    </source>
</evidence>
<dbReference type="SUPFAM" id="SSF53756">
    <property type="entry name" value="UDP-Glycosyltransferase/glycogen phosphorylase"/>
    <property type="match status" value="1"/>
</dbReference>
<organism evidence="11 12">
    <name type="scientific">Peronospora effusa</name>
    <dbReference type="NCBI Taxonomy" id="542832"/>
    <lineage>
        <taxon>Eukaryota</taxon>
        <taxon>Sar</taxon>
        <taxon>Stramenopiles</taxon>
        <taxon>Oomycota</taxon>
        <taxon>Peronosporomycetes</taxon>
        <taxon>Peronosporales</taxon>
        <taxon>Peronosporaceae</taxon>
        <taxon>Peronospora</taxon>
    </lineage>
</organism>
<reference evidence="11 12" key="1">
    <citation type="submission" date="2018-06" db="EMBL/GenBank/DDBJ databases">
        <title>Comparative genomics of downy mildews reveals potential adaptations to biotrophy.</title>
        <authorList>
            <person name="Fletcher K."/>
            <person name="Klosterman S.J."/>
            <person name="Derevnina L."/>
            <person name="Martin F."/>
            <person name="Koike S."/>
            <person name="Reyes Chin-Wo S."/>
            <person name="Mou B."/>
            <person name="Michelmore R."/>
        </authorList>
    </citation>
    <scope>NUCLEOTIDE SEQUENCE [LARGE SCALE GENOMIC DNA]</scope>
    <source>
        <strain evidence="11 12">R14</strain>
    </source>
</reference>
<comment type="caution">
    <text evidence="11">The sequence shown here is derived from an EMBL/GenBank/DDBJ whole genome shotgun (WGS) entry which is preliminary data.</text>
</comment>
<feature type="chain" id="PRO_5018316797" description="protein O-GlcNAc transferase" evidence="9">
    <location>
        <begin position="22"/>
        <end position="952"/>
    </location>
</feature>
<dbReference type="EMBL" id="QLLG01000268">
    <property type="protein sequence ID" value="RMX65067.1"/>
    <property type="molecule type" value="Genomic_DNA"/>
</dbReference>
<evidence type="ECO:0000256" key="4">
    <source>
        <dbReference type="ARBA" id="ARBA00022676"/>
    </source>
</evidence>
<evidence type="ECO:0000256" key="6">
    <source>
        <dbReference type="ARBA" id="ARBA00022737"/>
    </source>
</evidence>
<keyword evidence="6" id="KW-0677">Repeat</keyword>
<dbReference type="Pfam" id="PF00515">
    <property type="entry name" value="TPR_1"/>
    <property type="match status" value="1"/>
</dbReference>
<dbReference type="Gene3D" id="1.25.40.10">
    <property type="entry name" value="Tetratricopeptide repeat domain"/>
    <property type="match status" value="3"/>
</dbReference>
<dbReference type="Gene3D" id="3.40.50.2000">
    <property type="entry name" value="Glycogen Phosphorylase B"/>
    <property type="match status" value="1"/>
</dbReference>
<gene>
    <name evidence="11" type="ORF">DD238_002188</name>
</gene>
<keyword evidence="5" id="KW-0808">Transferase</keyword>
<dbReference type="SMART" id="SM00028">
    <property type="entry name" value="TPR"/>
    <property type="match status" value="3"/>
</dbReference>
<keyword evidence="7 8" id="KW-0802">TPR repeat</keyword>
<dbReference type="EC" id="2.4.1.255" evidence="3"/>
<feature type="domain" description="O-GlcNAc transferase C-terminal" evidence="10">
    <location>
        <begin position="734"/>
        <end position="880"/>
    </location>
</feature>
<dbReference type="UniPathway" id="UPA00378"/>
<dbReference type="PANTHER" id="PTHR44998:SF1">
    <property type="entry name" value="UDP-N-ACETYLGLUCOSAMINE--PEPTIDE N-ACETYLGLUCOSAMINYLTRANSFERASE 110 KDA SUBUNIT"/>
    <property type="match status" value="1"/>
</dbReference>
<dbReference type="STRING" id="542832.A0A3M6VFB6"/>
<evidence type="ECO:0000256" key="3">
    <source>
        <dbReference type="ARBA" id="ARBA00011970"/>
    </source>
</evidence>
<evidence type="ECO:0000256" key="8">
    <source>
        <dbReference type="PROSITE-ProRule" id="PRU00339"/>
    </source>
</evidence>
<keyword evidence="12" id="KW-1185">Reference proteome</keyword>
<dbReference type="PROSITE" id="PS50293">
    <property type="entry name" value="TPR_REGION"/>
    <property type="match status" value="1"/>
</dbReference>
<evidence type="ECO:0000256" key="5">
    <source>
        <dbReference type="ARBA" id="ARBA00022679"/>
    </source>
</evidence>
<sequence>MASGCSWVWVFICICWAWVTALSPGFNDPIPFYSRPALVILYPLNDMILVQTELLVEVQVDKNLVNTEHSTRVCILIQIVYMPMDVALENEEIEPYESCFEQSLGHAKFHVAGLVPGTSYSVTGKLENNGNIMALSSRIFSVGSVLLPGVDSRVSIADALKAGTKLHDAWDRANALKIYRYVLDVFPDYGPAQHLLGVALYQDGKQEEALPYLYRAVQSNQSEENFHNSLGMCLKSLGRVKEAIEHYRRALEINPVLLQASVNLGDAMQAIGRWEDAMDEYSKVAKVPMSVLDTQLDIEKAENVVKDATGKRCELIHFTDGWYQADRCLNKALKRWADEPAFHNDRGNLFANAGQFEMALDEYQRSSDFGLLAGTLNLAETLEALGRTQRSIDLYNQILDSEIVDRFYPRTRIMVMKATVLPRVLPATQIEIDLYRDRFDREVKTLLQNLNSLGETEVDPTRISLSTAITLTAHNRNNRELKAAMGLLYWQLLYQRQIMREDFVASYGLVPLPFTQQSESIKKPEIGPRRLRVGFVSRYMFNSAVGLYMSELVPMFNQDKYEIIQVKKGGKEVEAINETIVGLPKDVRIAREAIRAWDVDVLIYPELGMDKTTYFVSLARLAPVQAVWWGNADTSGVPTMDNYLTSEFEHSSVNSHYSEVVYCFKGTGIYHRLPILPKNTSNRDKIRRGIEERFDIPADFHFYLAIEVRPKQFVCACHAVGLVSIIHIHPDFDVAVAEILDKDKKAHFFLLSTSSRKAWKTQLQARMESAGVIADRLHFLVDVDQKQEPKLMQAADAVLSSLHLTRPRASLQAFAAGAPVVTFPNELWASRITYGFYQQMGINDLIATSLDEYVALAIKLATNAAFHEKMVQLIQQNRSKLSEDKQAVKEWEQFFDFAGRQIFSSGGRPTYISSSSYGWCPLQRLKGIVDGNQVEDWSQVVNAEGKLWSANI</sequence>
<dbReference type="GO" id="GO:0006493">
    <property type="term" value="P:protein O-linked glycosylation"/>
    <property type="evidence" value="ECO:0007669"/>
    <property type="project" value="TreeGrafter"/>
</dbReference>
<dbReference type="AlphaFoldDB" id="A0A3M6VFB6"/>
<name>A0A3M6VFB6_9STRA</name>
<keyword evidence="9" id="KW-0732">Signal</keyword>
<feature type="repeat" description="TPR" evidence="8">
    <location>
        <begin position="224"/>
        <end position="257"/>
    </location>
</feature>
<dbReference type="Gene3D" id="3.40.50.11380">
    <property type="match status" value="1"/>
</dbReference>
<dbReference type="Pfam" id="PF13432">
    <property type="entry name" value="TPR_16"/>
    <property type="match status" value="1"/>
</dbReference>
<dbReference type="InterPro" id="IPR011990">
    <property type="entry name" value="TPR-like_helical_dom_sf"/>
</dbReference>
<dbReference type="Proteomes" id="UP000282087">
    <property type="component" value="Unassembled WGS sequence"/>
</dbReference>
<evidence type="ECO:0000256" key="2">
    <source>
        <dbReference type="ARBA" id="ARBA00005386"/>
    </source>
</evidence>
<dbReference type="PANTHER" id="PTHR44998">
    <property type="match status" value="1"/>
</dbReference>
<comment type="pathway">
    <text evidence="1">Protein modification; protein glycosylation.</text>
</comment>
<protein>
    <recommendedName>
        <fullName evidence="3">protein O-GlcNAc transferase</fullName>
        <ecNumber evidence="3">2.4.1.255</ecNumber>
    </recommendedName>
</protein>
<feature type="signal peptide" evidence="9">
    <location>
        <begin position="1"/>
        <end position="21"/>
    </location>
</feature>